<comment type="caution">
    <text evidence="9">The sequence shown here is derived from an EMBL/GenBank/DDBJ whole genome shotgun (WGS) entry which is preliminary data.</text>
</comment>
<dbReference type="Proteomes" id="UP000540412">
    <property type="component" value="Unassembled WGS sequence"/>
</dbReference>
<evidence type="ECO:0000256" key="2">
    <source>
        <dbReference type="ARBA" id="ARBA00022448"/>
    </source>
</evidence>
<feature type="transmembrane region" description="Helical" evidence="7">
    <location>
        <begin position="54"/>
        <end position="77"/>
    </location>
</feature>
<keyword evidence="3" id="KW-1003">Cell membrane</keyword>
<keyword evidence="2 7" id="KW-0813">Transport</keyword>
<feature type="transmembrane region" description="Helical" evidence="7">
    <location>
        <begin position="115"/>
        <end position="133"/>
    </location>
</feature>
<dbReference type="PANTHER" id="PTHR43386">
    <property type="entry name" value="OLIGOPEPTIDE TRANSPORT SYSTEM PERMEASE PROTEIN APPC"/>
    <property type="match status" value="1"/>
</dbReference>
<evidence type="ECO:0000256" key="3">
    <source>
        <dbReference type="ARBA" id="ARBA00022475"/>
    </source>
</evidence>
<dbReference type="PROSITE" id="PS50928">
    <property type="entry name" value="ABC_TM1"/>
    <property type="match status" value="1"/>
</dbReference>
<dbReference type="Gene3D" id="1.10.3720.10">
    <property type="entry name" value="MetI-like"/>
    <property type="match status" value="1"/>
</dbReference>
<comment type="similarity">
    <text evidence="7">Belongs to the binding-protein-dependent transport system permease family.</text>
</comment>
<evidence type="ECO:0000256" key="4">
    <source>
        <dbReference type="ARBA" id="ARBA00022692"/>
    </source>
</evidence>
<reference evidence="9 10" key="1">
    <citation type="submission" date="2020-08" db="EMBL/GenBank/DDBJ databases">
        <title>Sequencing the genomes of 1000 actinobacteria strains.</title>
        <authorList>
            <person name="Klenk H.-P."/>
        </authorList>
    </citation>
    <scope>NUCLEOTIDE SEQUENCE [LARGE SCALE GENOMIC DNA]</scope>
    <source>
        <strain evidence="9 10">DSM 43582</strain>
    </source>
</reference>
<dbReference type="SUPFAM" id="SSF161098">
    <property type="entry name" value="MetI-like"/>
    <property type="match status" value="1"/>
</dbReference>
<gene>
    <name evidence="9" type="ORF">BJY24_000952</name>
</gene>
<feature type="transmembrane region" description="Helical" evidence="7">
    <location>
        <begin position="89"/>
        <end position="109"/>
    </location>
</feature>
<sequence>MVSVLAPWLAPHDPVRPDAAHRYLAPLSEGHLLGTDEQGRDVFSRLLWGGRTTLLWTFAAVTAAVVIGTALGLAAAFGRGAGAALLMRVVDLLFAFPVVIVAVSLAEIIGTGPAVVALSVVFATVPYVTRIVYGEARRERGKEYVDAATVLGAGRATVLLREVLPNIGPTVLVYWSTLIGMMTVFAASLGSLGVGVQPPTPDWGRMVAEGAKVLLSGSAYVAIAPGLAILVVGVAFSWFGDGLRDLLDPRRVRR</sequence>
<dbReference type="AlphaFoldDB" id="A0A7W9P9Z7"/>
<protein>
    <submittedName>
        <fullName evidence="9">Peptide/nickel transport system permease protein</fullName>
    </submittedName>
</protein>
<dbReference type="Pfam" id="PF00528">
    <property type="entry name" value="BPD_transp_1"/>
    <property type="match status" value="1"/>
</dbReference>
<dbReference type="PANTHER" id="PTHR43386:SF1">
    <property type="entry name" value="D,D-DIPEPTIDE TRANSPORT SYSTEM PERMEASE PROTEIN DDPC-RELATED"/>
    <property type="match status" value="1"/>
</dbReference>
<evidence type="ECO:0000256" key="1">
    <source>
        <dbReference type="ARBA" id="ARBA00004651"/>
    </source>
</evidence>
<evidence type="ECO:0000256" key="5">
    <source>
        <dbReference type="ARBA" id="ARBA00022989"/>
    </source>
</evidence>
<name>A0A7W9P9Z7_9NOCA</name>
<accession>A0A7W9P9Z7</accession>
<dbReference type="InterPro" id="IPR035906">
    <property type="entry name" value="MetI-like_sf"/>
</dbReference>
<feature type="transmembrane region" description="Helical" evidence="7">
    <location>
        <begin position="171"/>
        <end position="194"/>
    </location>
</feature>
<keyword evidence="10" id="KW-1185">Reference proteome</keyword>
<dbReference type="CDD" id="cd06261">
    <property type="entry name" value="TM_PBP2"/>
    <property type="match status" value="1"/>
</dbReference>
<evidence type="ECO:0000256" key="7">
    <source>
        <dbReference type="RuleBase" id="RU363032"/>
    </source>
</evidence>
<dbReference type="InterPro" id="IPR050366">
    <property type="entry name" value="BP-dependent_transpt_permease"/>
</dbReference>
<evidence type="ECO:0000259" key="8">
    <source>
        <dbReference type="PROSITE" id="PS50928"/>
    </source>
</evidence>
<comment type="subcellular location">
    <subcellularLocation>
        <location evidence="1 7">Cell membrane</location>
        <topology evidence="1 7">Multi-pass membrane protein</topology>
    </subcellularLocation>
</comment>
<keyword evidence="5 7" id="KW-1133">Transmembrane helix</keyword>
<evidence type="ECO:0000313" key="10">
    <source>
        <dbReference type="Proteomes" id="UP000540412"/>
    </source>
</evidence>
<dbReference type="GO" id="GO:0005886">
    <property type="term" value="C:plasma membrane"/>
    <property type="evidence" value="ECO:0007669"/>
    <property type="project" value="UniProtKB-SubCell"/>
</dbReference>
<organism evidence="9 10">
    <name type="scientific">Nocardia transvalensis</name>
    <dbReference type="NCBI Taxonomy" id="37333"/>
    <lineage>
        <taxon>Bacteria</taxon>
        <taxon>Bacillati</taxon>
        <taxon>Actinomycetota</taxon>
        <taxon>Actinomycetes</taxon>
        <taxon>Mycobacteriales</taxon>
        <taxon>Nocardiaceae</taxon>
        <taxon>Nocardia</taxon>
    </lineage>
</organism>
<evidence type="ECO:0000256" key="6">
    <source>
        <dbReference type="ARBA" id="ARBA00023136"/>
    </source>
</evidence>
<dbReference type="InterPro" id="IPR000515">
    <property type="entry name" value="MetI-like"/>
</dbReference>
<dbReference type="EMBL" id="JACHIT010000001">
    <property type="protein sequence ID" value="MBB5912085.1"/>
    <property type="molecule type" value="Genomic_DNA"/>
</dbReference>
<evidence type="ECO:0000313" key="9">
    <source>
        <dbReference type="EMBL" id="MBB5912085.1"/>
    </source>
</evidence>
<proteinExistence type="inferred from homology"/>
<keyword evidence="6 7" id="KW-0472">Membrane</keyword>
<feature type="transmembrane region" description="Helical" evidence="7">
    <location>
        <begin position="214"/>
        <end position="240"/>
    </location>
</feature>
<keyword evidence="4 7" id="KW-0812">Transmembrane</keyword>
<feature type="domain" description="ABC transmembrane type-1" evidence="8">
    <location>
        <begin position="50"/>
        <end position="240"/>
    </location>
</feature>
<dbReference type="GO" id="GO:0055085">
    <property type="term" value="P:transmembrane transport"/>
    <property type="evidence" value="ECO:0007669"/>
    <property type="project" value="InterPro"/>
</dbReference>